<proteinExistence type="predicted"/>
<dbReference type="Proteomes" id="UP000178449">
    <property type="component" value="Unassembled WGS sequence"/>
</dbReference>
<gene>
    <name evidence="1" type="ORF">A2527_12100</name>
</gene>
<reference evidence="1 2" key="1">
    <citation type="journal article" date="2016" name="Nat. Commun.">
        <title>Thousands of microbial genomes shed light on interconnected biogeochemical processes in an aquifer system.</title>
        <authorList>
            <person name="Anantharaman K."/>
            <person name="Brown C.T."/>
            <person name="Hug L.A."/>
            <person name="Sharon I."/>
            <person name="Castelle C.J."/>
            <person name="Probst A.J."/>
            <person name="Thomas B.C."/>
            <person name="Singh A."/>
            <person name="Wilkins M.J."/>
            <person name="Karaoz U."/>
            <person name="Brodie E.L."/>
            <person name="Williams K.H."/>
            <person name="Hubbard S.S."/>
            <person name="Banfield J.F."/>
        </authorList>
    </citation>
    <scope>NUCLEOTIDE SEQUENCE [LARGE SCALE GENOMIC DNA]</scope>
</reference>
<name>A0A1F6GD81_9PROT</name>
<evidence type="ECO:0000313" key="1">
    <source>
        <dbReference type="EMBL" id="OGG96057.1"/>
    </source>
</evidence>
<evidence type="ECO:0008006" key="3">
    <source>
        <dbReference type="Google" id="ProtNLM"/>
    </source>
</evidence>
<protein>
    <recommendedName>
        <fullName evidence="3">STAS/SEC14 domain-containing protein</fullName>
    </recommendedName>
</protein>
<comment type="caution">
    <text evidence="1">The sequence shown here is derived from an EMBL/GenBank/DDBJ whole genome shotgun (WGS) entry which is preliminary data.</text>
</comment>
<evidence type="ECO:0000313" key="2">
    <source>
        <dbReference type="Proteomes" id="UP000178449"/>
    </source>
</evidence>
<sequence>MYKLEVHKHEKLVVAEYASSVTMAEVIEVTQKMITHPDYNPSLDGVSDYRNGNILFSVQEITAFADEASKNKIAAGRWCMLVSRPQETALLAIFKEHVKAQHPIELFCTLKAASEYLGKDLSKYLPLD</sequence>
<accession>A0A1F6GD81</accession>
<dbReference type="EMBL" id="MFNE01000019">
    <property type="protein sequence ID" value="OGG96057.1"/>
    <property type="molecule type" value="Genomic_DNA"/>
</dbReference>
<dbReference type="STRING" id="1817772.A2527_12100"/>
<organism evidence="1 2">
    <name type="scientific">Candidatus Lambdaproteobacteria bacterium RIFOXYD2_FULL_50_16</name>
    <dbReference type="NCBI Taxonomy" id="1817772"/>
    <lineage>
        <taxon>Bacteria</taxon>
        <taxon>Pseudomonadati</taxon>
        <taxon>Pseudomonadota</taxon>
        <taxon>Candidatus Lambdaproteobacteria</taxon>
    </lineage>
</organism>
<dbReference type="AlphaFoldDB" id="A0A1F6GD81"/>